<feature type="region of interest" description="Disordered" evidence="2">
    <location>
        <begin position="272"/>
        <end position="295"/>
    </location>
</feature>
<reference evidence="5 6" key="1">
    <citation type="submission" date="2007-05" db="EMBL/GenBank/DDBJ databases">
        <title>Complete sequence of Geobacter uraniireducens Rf4.</title>
        <authorList>
            <consortium name="US DOE Joint Genome Institute"/>
            <person name="Copeland A."/>
            <person name="Lucas S."/>
            <person name="Lapidus A."/>
            <person name="Barry K."/>
            <person name="Detter J.C."/>
            <person name="Glavina del Rio T."/>
            <person name="Hammon N."/>
            <person name="Israni S."/>
            <person name="Dalin E."/>
            <person name="Tice H."/>
            <person name="Pitluck S."/>
            <person name="Chertkov O."/>
            <person name="Brettin T."/>
            <person name="Bruce D."/>
            <person name="Han C."/>
            <person name="Schmutz J."/>
            <person name="Larimer F."/>
            <person name="Land M."/>
            <person name="Hauser L."/>
            <person name="Kyrpides N."/>
            <person name="Mikhailova N."/>
            <person name="Shelobolina E."/>
            <person name="Aklujkar M."/>
            <person name="Lovley D."/>
            <person name="Richardson P."/>
        </authorList>
    </citation>
    <scope>NUCLEOTIDE SEQUENCE [LARGE SCALE GENOMIC DNA]</scope>
    <source>
        <strain evidence="5 6">Rf4</strain>
    </source>
</reference>
<dbReference type="GO" id="GO:0016491">
    <property type="term" value="F:oxidoreductase activity"/>
    <property type="evidence" value="ECO:0007669"/>
    <property type="project" value="TreeGrafter"/>
</dbReference>
<accession>A5G871</accession>
<evidence type="ECO:0000256" key="3">
    <source>
        <dbReference type="SAM" id="SignalP"/>
    </source>
</evidence>
<dbReference type="SUPFAM" id="SSF48695">
    <property type="entry name" value="Multiheme cytochromes"/>
    <property type="match status" value="1"/>
</dbReference>
<keyword evidence="6" id="KW-1185">Reference proteome</keyword>
<feature type="chain" id="PRO_5002681508" evidence="3">
    <location>
        <begin position="21"/>
        <end position="330"/>
    </location>
</feature>
<gene>
    <name evidence="5" type="ordered locus">Gura_3839</name>
</gene>
<evidence type="ECO:0000256" key="2">
    <source>
        <dbReference type="SAM" id="MobiDB-lite"/>
    </source>
</evidence>
<dbReference type="RefSeq" id="WP_011940635.1">
    <property type="nucleotide sequence ID" value="NC_009483.1"/>
</dbReference>
<dbReference type="PANTHER" id="PTHR35038">
    <property type="entry name" value="DISSIMILATORY SULFITE REDUCTASE SIRA"/>
    <property type="match status" value="1"/>
</dbReference>
<organism evidence="5 6">
    <name type="scientific">Geotalea uraniireducens (strain Rf4)</name>
    <name type="common">Geobacter uraniireducens</name>
    <dbReference type="NCBI Taxonomy" id="351605"/>
    <lineage>
        <taxon>Bacteria</taxon>
        <taxon>Pseudomonadati</taxon>
        <taxon>Thermodesulfobacteriota</taxon>
        <taxon>Desulfuromonadia</taxon>
        <taxon>Geobacterales</taxon>
        <taxon>Geobacteraceae</taxon>
        <taxon>Geotalea</taxon>
    </lineage>
</organism>
<dbReference type="InterPro" id="IPR051829">
    <property type="entry name" value="Multiheme_Cytochr_ET"/>
</dbReference>
<dbReference type="Gene3D" id="1.10.1130.10">
    <property type="entry name" value="Flavocytochrome C3, Chain A"/>
    <property type="match status" value="1"/>
</dbReference>
<feature type="signal peptide" evidence="3">
    <location>
        <begin position="1"/>
        <end position="20"/>
    </location>
</feature>
<feature type="domain" description="Doubled CXXCH motif" evidence="4">
    <location>
        <begin position="297"/>
        <end position="330"/>
    </location>
</feature>
<feature type="domain" description="Doubled CXXCH motif" evidence="4">
    <location>
        <begin position="226"/>
        <end position="263"/>
    </location>
</feature>
<protein>
    <submittedName>
        <fullName evidence="5">Cytochrome C family protein</fullName>
    </submittedName>
</protein>
<dbReference type="STRING" id="351605.Gura_3839"/>
<sequence>MFWKSLATIAALSVALTAFAAEAAITFLYPAQKSWVKRTDYLIFKLNNPEITGVRITVNGLASELMLISSPEYRKAFQDFLILQPVWDPGKNDIVVEGYSGEKKIETATTDIYYNLKGDPAAVPAEYRPNVVHVPEIEKLCSACHNMTPTTAQLDGSVDQKNPCYTCHKKIANLNYVHGPVGTFSCAYCHSLQGKPKYALPRRDAALCNDCHADKAAEFKKRKYLHGPVEAGMCEICHDAHSSNYPAQLHQPINALCLSCHESIAVDTHVVRTSNGTGHPLKDKPDPSRPGSGRELSCVSCHNPHGGDVRYFFQNNLEDRMQLCQMCHNK</sequence>
<dbReference type="InterPro" id="IPR036280">
    <property type="entry name" value="Multihaem_cyt_sf"/>
</dbReference>
<evidence type="ECO:0000313" key="5">
    <source>
        <dbReference type="EMBL" id="ABQ27989.1"/>
    </source>
</evidence>
<dbReference type="AlphaFoldDB" id="A5G871"/>
<dbReference type="Pfam" id="PF09699">
    <property type="entry name" value="Paired_CXXCH_1"/>
    <property type="match status" value="3"/>
</dbReference>
<dbReference type="EMBL" id="CP000698">
    <property type="protein sequence ID" value="ABQ27989.1"/>
    <property type="molecule type" value="Genomic_DNA"/>
</dbReference>
<dbReference type="KEGG" id="gur:Gura_3839"/>
<dbReference type="InterPro" id="IPR010177">
    <property type="entry name" value="Paired_CXXCH_1"/>
</dbReference>
<keyword evidence="1 3" id="KW-0732">Signal</keyword>
<dbReference type="PANTHER" id="PTHR35038:SF6">
    <property type="entry name" value="SURFACE LOCALIZED DECAHEME CYTOCHROME C LIPOPROTEIN"/>
    <property type="match status" value="1"/>
</dbReference>
<dbReference type="Proteomes" id="UP000006695">
    <property type="component" value="Chromosome"/>
</dbReference>
<dbReference type="Gene3D" id="3.90.10.10">
    <property type="entry name" value="Cytochrome C3"/>
    <property type="match status" value="1"/>
</dbReference>
<dbReference type="HOGENOM" id="CLU_852181_0_0_7"/>
<name>A5G871_GEOUR</name>
<dbReference type="OrthoDB" id="9783375at2"/>
<proteinExistence type="predicted"/>
<evidence type="ECO:0000259" key="4">
    <source>
        <dbReference type="Pfam" id="PF09699"/>
    </source>
</evidence>
<feature type="domain" description="Doubled CXXCH motif" evidence="4">
    <location>
        <begin position="178"/>
        <end position="216"/>
    </location>
</feature>
<evidence type="ECO:0000256" key="1">
    <source>
        <dbReference type="ARBA" id="ARBA00022729"/>
    </source>
</evidence>
<evidence type="ECO:0000313" key="6">
    <source>
        <dbReference type="Proteomes" id="UP000006695"/>
    </source>
</evidence>
<dbReference type="NCBIfam" id="TIGR01905">
    <property type="entry name" value="paired_CXXCH_1"/>
    <property type="match status" value="1"/>
</dbReference>